<dbReference type="PROSITE" id="PS00041">
    <property type="entry name" value="HTH_ARAC_FAMILY_1"/>
    <property type="match status" value="1"/>
</dbReference>
<name>A0A6C2UG12_9BACT</name>
<keyword evidence="3" id="KW-0804">Transcription</keyword>
<evidence type="ECO:0000256" key="2">
    <source>
        <dbReference type="ARBA" id="ARBA00023125"/>
    </source>
</evidence>
<evidence type="ECO:0000313" key="6">
    <source>
        <dbReference type="Proteomes" id="UP000346198"/>
    </source>
</evidence>
<dbReference type="InterPro" id="IPR018062">
    <property type="entry name" value="HTH_AraC-typ_CS"/>
</dbReference>
<evidence type="ECO:0000259" key="4">
    <source>
        <dbReference type="PROSITE" id="PS01124"/>
    </source>
</evidence>
<dbReference type="PANTHER" id="PTHR43280:SF2">
    <property type="entry name" value="HTH-TYPE TRANSCRIPTIONAL REGULATOR EXSA"/>
    <property type="match status" value="1"/>
</dbReference>
<proteinExistence type="predicted"/>
<dbReference type="InterPro" id="IPR009057">
    <property type="entry name" value="Homeodomain-like_sf"/>
</dbReference>
<dbReference type="InterPro" id="IPR003313">
    <property type="entry name" value="AraC-bd"/>
</dbReference>
<dbReference type="Proteomes" id="UP000346198">
    <property type="component" value="Unassembled WGS sequence"/>
</dbReference>
<dbReference type="InterPro" id="IPR018060">
    <property type="entry name" value="HTH_AraC"/>
</dbReference>
<dbReference type="SMART" id="SM00342">
    <property type="entry name" value="HTH_ARAC"/>
    <property type="match status" value="1"/>
</dbReference>
<accession>A0A6C2UG12</accession>
<keyword evidence="2" id="KW-0238">DNA-binding</keyword>
<dbReference type="Gene3D" id="1.10.10.60">
    <property type="entry name" value="Homeodomain-like"/>
    <property type="match status" value="2"/>
</dbReference>
<dbReference type="RefSeq" id="WP_136060490.1">
    <property type="nucleotide sequence ID" value="NZ_CAAHFH010000001.1"/>
</dbReference>
<dbReference type="PROSITE" id="PS01124">
    <property type="entry name" value="HTH_ARAC_FAMILY_2"/>
    <property type="match status" value="1"/>
</dbReference>
<dbReference type="AlphaFoldDB" id="A0A6C2UG12"/>
<protein>
    <submittedName>
        <fullName evidence="5">HTH-type transcriptional activator Btr</fullName>
    </submittedName>
</protein>
<evidence type="ECO:0000256" key="3">
    <source>
        <dbReference type="ARBA" id="ARBA00023163"/>
    </source>
</evidence>
<dbReference type="GO" id="GO:0003700">
    <property type="term" value="F:DNA-binding transcription factor activity"/>
    <property type="evidence" value="ECO:0007669"/>
    <property type="project" value="InterPro"/>
</dbReference>
<dbReference type="SUPFAM" id="SSF51215">
    <property type="entry name" value="Regulatory protein AraC"/>
    <property type="match status" value="1"/>
</dbReference>
<dbReference type="Pfam" id="PF12833">
    <property type="entry name" value="HTH_18"/>
    <property type="match status" value="1"/>
</dbReference>
<organism evidence="5 6">
    <name type="scientific">Pontiella sulfatireligans</name>
    <dbReference type="NCBI Taxonomy" id="2750658"/>
    <lineage>
        <taxon>Bacteria</taxon>
        <taxon>Pseudomonadati</taxon>
        <taxon>Kiritimatiellota</taxon>
        <taxon>Kiritimatiellia</taxon>
        <taxon>Kiritimatiellales</taxon>
        <taxon>Pontiellaceae</taxon>
        <taxon>Pontiella</taxon>
    </lineage>
</organism>
<dbReference type="EMBL" id="CAAHFH010000001">
    <property type="protein sequence ID" value="VGO19058.1"/>
    <property type="molecule type" value="Genomic_DNA"/>
</dbReference>
<feature type="domain" description="HTH araC/xylS-type" evidence="4">
    <location>
        <begin position="166"/>
        <end position="254"/>
    </location>
</feature>
<dbReference type="PANTHER" id="PTHR43280">
    <property type="entry name" value="ARAC-FAMILY TRANSCRIPTIONAL REGULATOR"/>
    <property type="match status" value="1"/>
</dbReference>
<dbReference type="SUPFAM" id="SSF46689">
    <property type="entry name" value="Homeodomain-like"/>
    <property type="match status" value="2"/>
</dbReference>
<dbReference type="GO" id="GO:0043565">
    <property type="term" value="F:sequence-specific DNA binding"/>
    <property type="evidence" value="ECO:0007669"/>
    <property type="project" value="InterPro"/>
</dbReference>
<dbReference type="Pfam" id="PF02311">
    <property type="entry name" value="AraC_binding"/>
    <property type="match status" value="1"/>
</dbReference>
<sequence>MKSLLFLHGAHVPHCHATVDKALDYYSLQLMLGGGVELFYDNDRYELNSPSIWPGFPGPRMRFHPRASSDSWDHRYIAFTGPLSMQWAAEGIIPRLPVTLEQKDAQWLAHRFDQLFVELERPGRWGQAWAVHHLEAIMLYLGERTVTAGKQDPPWLESVMEELGALNNKIDYAVLALKYHMSMATLRRHFRSETGVSPHQYRLECRIAEARRLLVETELRIQEIADKLGYQDVYYFSRQFSSFVGVSPMCYRKSRQI</sequence>
<evidence type="ECO:0000313" key="5">
    <source>
        <dbReference type="EMBL" id="VGO19058.1"/>
    </source>
</evidence>
<evidence type="ECO:0000256" key="1">
    <source>
        <dbReference type="ARBA" id="ARBA00023015"/>
    </source>
</evidence>
<keyword evidence="6" id="KW-1185">Reference proteome</keyword>
<reference evidence="5 6" key="1">
    <citation type="submission" date="2019-04" db="EMBL/GenBank/DDBJ databases">
        <authorList>
            <person name="Van Vliet M D."/>
        </authorList>
    </citation>
    <scope>NUCLEOTIDE SEQUENCE [LARGE SCALE GENOMIC DNA]</scope>
    <source>
        <strain evidence="5 6">F21</strain>
    </source>
</reference>
<keyword evidence="1" id="KW-0805">Transcription regulation</keyword>
<gene>
    <name evidence="5" type="primary">btr_1</name>
    <name evidence="5" type="ORF">SCARR_01114</name>
</gene>
<dbReference type="InterPro" id="IPR037923">
    <property type="entry name" value="HTH-like"/>
</dbReference>